<comment type="caution">
    <text evidence="6">The sequence shown here is derived from an EMBL/GenBank/DDBJ whole genome shotgun (WGS) entry which is preliminary data.</text>
</comment>
<evidence type="ECO:0000256" key="2">
    <source>
        <dbReference type="ARBA" id="ARBA00022692"/>
    </source>
</evidence>
<organism evidence="6 7">
    <name type="scientific">Zingiber officinale</name>
    <name type="common">Ginger</name>
    <name type="synonym">Amomum zingiber</name>
    <dbReference type="NCBI Taxonomy" id="94328"/>
    <lineage>
        <taxon>Eukaryota</taxon>
        <taxon>Viridiplantae</taxon>
        <taxon>Streptophyta</taxon>
        <taxon>Embryophyta</taxon>
        <taxon>Tracheophyta</taxon>
        <taxon>Spermatophyta</taxon>
        <taxon>Magnoliopsida</taxon>
        <taxon>Liliopsida</taxon>
        <taxon>Zingiberales</taxon>
        <taxon>Zingiberaceae</taxon>
        <taxon>Zingiber</taxon>
    </lineage>
</organism>
<evidence type="ECO:0000256" key="5">
    <source>
        <dbReference type="SAM" id="Phobius"/>
    </source>
</evidence>
<keyword evidence="4 5" id="KW-0472">Membrane</keyword>
<feature type="transmembrane region" description="Helical" evidence="5">
    <location>
        <begin position="211"/>
        <end position="234"/>
    </location>
</feature>
<feature type="transmembrane region" description="Helical" evidence="5">
    <location>
        <begin position="483"/>
        <end position="503"/>
    </location>
</feature>
<sequence length="581" mass="63803">MAIHGFVDWKGKPINKKRHGRARAASFICTQTILLNFAFIPILLNLVTYLHGTMNEDIANSSTMVNNLVGASCAFSLLGAFISDSYITRFKTILIFGPIEFMGYGLLALQAHLPSLHPPHCNINDQGENCQKVHGWNSFLLYVGLYMLALGDGCVRVSSPSLGGDQFDGEDPVEVIERTSFFNSYAFGISLGGLIGLVLLVWIQNNKGWDIGFGVSALSVLLSVLVVASGFSCYRNQIPEGSPIARTLQVLVAAFRKRNASLPENPEDLHKTPQKGTNEVEVLSHTHGFKFLDKAAIVGEHGSDNGPWSLCTVTQVEETKVVLGMIPIIISSILGSIPNGLVVSLTVQQGTTMDTRLGKIRISPANLFIIPQFFQTVMLVVYDRSIVPILRRMTGYTGGITHLQRVAIGFLFAAFATCAAAVVENRRMKIVEENGLQDMTTGVPMSVFWLVVQFCCLGVVDVTSFVGLLEFFNSEAPRGMKSIGTAISWCVFGLAAFLGSITVELANKASRHGTSGRGWIEGNNLNKSHLDYFYWLLCSMQILALLNFIYWARRYTYRQNLHIQEGNLQSQSREIGSDISP</sequence>
<gene>
    <name evidence="6" type="ORF">ZIOFF_046777</name>
</gene>
<proteinExistence type="predicted"/>
<keyword evidence="3 5" id="KW-1133">Transmembrane helix</keyword>
<dbReference type="EMBL" id="JACMSC010000013">
    <property type="protein sequence ID" value="KAG6491839.1"/>
    <property type="molecule type" value="Genomic_DNA"/>
</dbReference>
<dbReference type="Pfam" id="PF00854">
    <property type="entry name" value="PTR2"/>
    <property type="match status" value="1"/>
</dbReference>
<dbReference type="Proteomes" id="UP000734854">
    <property type="component" value="Unassembled WGS sequence"/>
</dbReference>
<name>A0A8J5KW48_ZINOF</name>
<feature type="transmembrane region" description="Helical" evidence="5">
    <location>
        <begin position="532"/>
        <end position="552"/>
    </location>
</feature>
<feature type="transmembrane region" description="Helical" evidence="5">
    <location>
        <begin position="321"/>
        <end position="342"/>
    </location>
</feature>
<dbReference type="OrthoDB" id="8904098at2759"/>
<comment type="subcellular location">
    <subcellularLocation>
        <location evidence="1">Membrane</location>
        <topology evidence="1">Multi-pass membrane protein</topology>
    </subcellularLocation>
</comment>
<feature type="transmembrane region" description="Helical" evidence="5">
    <location>
        <begin position="403"/>
        <end position="423"/>
    </location>
</feature>
<feature type="transmembrane region" description="Helical" evidence="5">
    <location>
        <begin position="64"/>
        <end position="82"/>
    </location>
</feature>
<feature type="transmembrane region" description="Helical" evidence="5">
    <location>
        <begin position="185"/>
        <end position="205"/>
    </location>
</feature>
<feature type="transmembrane region" description="Helical" evidence="5">
    <location>
        <begin position="24"/>
        <end position="44"/>
    </location>
</feature>
<dbReference type="InterPro" id="IPR000109">
    <property type="entry name" value="POT_fam"/>
</dbReference>
<feature type="transmembrane region" description="Helical" evidence="5">
    <location>
        <begin position="362"/>
        <end position="382"/>
    </location>
</feature>
<reference evidence="6 7" key="1">
    <citation type="submission" date="2020-08" db="EMBL/GenBank/DDBJ databases">
        <title>Plant Genome Project.</title>
        <authorList>
            <person name="Zhang R.-G."/>
        </authorList>
    </citation>
    <scope>NUCLEOTIDE SEQUENCE [LARGE SCALE GENOMIC DNA]</scope>
    <source>
        <tissue evidence="6">Rhizome</tissue>
    </source>
</reference>
<protein>
    <submittedName>
        <fullName evidence="6">Uncharacterized protein</fullName>
    </submittedName>
</protein>
<evidence type="ECO:0000256" key="1">
    <source>
        <dbReference type="ARBA" id="ARBA00004141"/>
    </source>
</evidence>
<feature type="transmembrane region" description="Helical" evidence="5">
    <location>
        <begin position="443"/>
        <end position="471"/>
    </location>
</feature>
<dbReference type="GO" id="GO:0022857">
    <property type="term" value="F:transmembrane transporter activity"/>
    <property type="evidence" value="ECO:0007669"/>
    <property type="project" value="InterPro"/>
</dbReference>
<evidence type="ECO:0000313" key="6">
    <source>
        <dbReference type="EMBL" id="KAG6491839.1"/>
    </source>
</evidence>
<evidence type="ECO:0000256" key="3">
    <source>
        <dbReference type="ARBA" id="ARBA00022989"/>
    </source>
</evidence>
<evidence type="ECO:0000313" key="7">
    <source>
        <dbReference type="Proteomes" id="UP000734854"/>
    </source>
</evidence>
<evidence type="ECO:0000256" key="4">
    <source>
        <dbReference type="ARBA" id="ARBA00023136"/>
    </source>
</evidence>
<accession>A0A8J5KW48</accession>
<dbReference type="GO" id="GO:0016020">
    <property type="term" value="C:membrane"/>
    <property type="evidence" value="ECO:0007669"/>
    <property type="project" value="UniProtKB-SubCell"/>
</dbReference>
<dbReference type="AlphaFoldDB" id="A0A8J5KW48"/>
<dbReference type="PANTHER" id="PTHR11654">
    <property type="entry name" value="OLIGOPEPTIDE TRANSPORTER-RELATED"/>
    <property type="match status" value="1"/>
</dbReference>
<keyword evidence="2 5" id="KW-0812">Transmembrane</keyword>
<keyword evidence="7" id="KW-1185">Reference proteome</keyword>